<evidence type="ECO:0000256" key="1">
    <source>
        <dbReference type="SAM" id="MobiDB-lite"/>
    </source>
</evidence>
<proteinExistence type="predicted"/>
<dbReference type="EMBL" id="BAAAGS010000043">
    <property type="protein sequence ID" value="GAA0547248.1"/>
    <property type="molecule type" value="Genomic_DNA"/>
</dbReference>
<sequence>MRRGAGRQRQRNTSGTAYELAAQRAGLAAAFRRWPGTAADRCDEPGVSAPGVGGRGVAGWPDRVCGRTGRDPGGVRPDHVRPFSTGRARPARTERAVPGGQVRV</sequence>
<keyword evidence="3" id="KW-1185">Reference proteome</keyword>
<accession>A0ABN1DMC9</accession>
<evidence type="ECO:0000313" key="3">
    <source>
        <dbReference type="Proteomes" id="UP001500729"/>
    </source>
</evidence>
<name>A0ABN1DMC9_SACER</name>
<feature type="region of interest" description="Disordered" evidence="1">
    <location>
        <begin position="45"/>
        <end position="104"/>
    </location>
</feature>
<evidence type="ECO:0000313" key="2">
    <source>
        <dbReference type="EMBL" id="GAA0547248.1"/>
    </source>
</evidence>
<gene>
    <name evidence="2" type="ORF">GCM10009533_52510</name>
</gene>
<dbReference type="Proteomes" id="UP001500729">
    <property type="component" value="Unassembled WGS sequence"/>
</dbReference>
<reference evidence="2 3" key="1">
    <citation type="journal article" date="2019" name="Int. J. Syst. Evol. Microbiol.">
        <title>The Global Catalogue of Microorganisms (GCM) 10K type strain sequencing project: providing services to taxonomists for standard genome sequencing and annotation.</title>
        <authorList>
            <consortium name="The Broad Institute Genomics Platform"/>
            <consortium name="The Broad Institute Genome Sequencing Center for Infectious Disease"/>
            <person name="Wu L."/>
            <person name="Ma J."/>
        </authorList>
    </citation>
    <scope>NUCLEOTIDE SEQUENCE [LARGE SCALE GENOMIC DNA]</scope>
    <source>
        <strain evidence="2 3">JCM 10303</strain>
    </source>
</reference>
<comment type="caution">
    <text evidence="2">The sequence shown here is derived from an EMBL/GenBank/DDBJ whole genome shotgun (WGS) entry which is preliminary data.</text>
</comment>
<protein>
    <submittedName>
        <fullName evidence="2">Uncharacterized protein</fullName>
    </submittedName>
</protein>
<organism evidence="2 3">
    <name type="scientific">Saccharopolyspora erythraea</name>
    <name type="common">Streptomyces erythraeus</name>
    <dbReference type="NCBI Taxonomy" id="1836"/>
    <lineage>
        <taxon>Bacteria</taxon>
        <taxon>Bacillati</taxon>
        <taxon>Actinomycetota</taxon>
        <taxon>Actinomycetes</taxon>
        <taxon>Pseudonocardiales</taxon>
        <taxon>Pseudonocardiaceae</taxon>
        <taxon>Saccharopolyspora</taxon>
    </lineage>
</organism>